<sequence length="199" mass="22375">MINEKMGQVSFGQAFKDFFKGYVDFRGRSTRAGYWWMQLWLIPLWIGLGAWALIKIFVDLIRQFQGAHVSSYLPLVITLAVFGVGLFLPTLALQIRRYRDVGLRGRGSLVLWLITDAIEALRYFALMRQLQAATVFRDPNLLAPAGSRGVEVVLTVIMIGISGFFFVLTLLPSDVMTTTSTNRFVRFFIRGKQVASAAG</sequence>
<organism evidence="2 3">
    <name type="scientific">Lacticaseibacillus baoqingensis</name>
    <dbReference type="NCBI Taxonomy" id="2486013"/>
    <lineage>
        <taxon>Bacteria</taxon>
        <taxon>Bacillati</taxon>
        <taxon>Bacillota</taxon>
        <taxon>Bacilli</taxon>
        <taxon>Lactobacillales</taxon>
        <taxon>Lactobacillaceae</taxon>
        <taxon>Lacticaseibacillus</taxon>
    </lineage>
</organism>
<evidence type="ECO:0000313" key="2">
    <source>
        <dbReference type="EMBL" id="MFD1485475.1"/>
    </source>
</evidence>
<proteinExistence type="predicted"/>
<feature type="transmembrane region" description="Helical" evidence="1">
    <location>
        <begin position="150"/>
        <end position="171"/>
    </location>
</feature>
<feature type="transmembrane region" description="Helical" evidence="1">
    <location>
        <begin position="109"/>
        <end position="130"/>
    </location>
</feature>
<keyword evidence="1" id="KW-1133">Transmembrane helix</keyword>
<dbReference type="RefSeq" id="WP_125751196.1">
    <property type="nucleotide sequence ID" value="NZ_JBHTON010000029.1"/>
</dbReference>
<dbReference type="Proteomes" id="UP001597252">
    <property type="component" value="Unassembled WGS sequence"/>
</dbReference>
<dbReference type="Pfam" id="PF05656">
    <property type="entry name" value="DUF805"/>
    <property type="match status" value="1"/>
</dbReference>
<keyword evidence="1" id="KW-0812">Transmembrane</keyword>
<keyword evidence="3" id="KW-1185">Reference proteome</keyword>
<reference evidence="3" key="1">
    <citation type="journal article" date="2019" name="Int. J. Syst. Evol. Microbiol.">
        <title>The Global Catalogue of Microorganisms (GCM) 10K type strain sequencing project: providing services to taxonomists for standard genome sequencing and annotation.</title>
        <authorList>
            <consortium name="The Broad Institute Genomics Platform"/>
            <consortium name="The Broad Institute Genome Sequencing Center for Infectious Disease"/>
            <person name="Wu L."/>
            <person name="Ma J."/>
        </authorList>
    </citation>
    <scope>NUCLEOTIDE SEQUENCE [LARGE SCALE GENOMIC DNA]</scope>
    <source>
        <strain evidence="3">CCM 8903</strain>
    </source>
</reference>
<comment type="caution">
    <text evidence="2">The sequence shown here is derived from an EMBL/GenBank/DDBJ whole genome shotgun (WGS) entry which is preliminary data.</text>
</comment>
<feature type="transmembrane region" description="Helical" evidence="1">
    <location>
        <begin position="69"/>
        <end position="88"/>
    </location>
</feature>
<dbReference type="InterPro" id="IPR008523">
    <property type="entry name" value="DUF805"/>
</dbReference>
<gene>
    <name evidence="2" type="ORF">ACFQ5J_09555</name>
</gene>
<evidence type="ECO:0000256" key="1">
    <source>
        <dbReference type="SAM" id="Phobius"/>
    </source>
</evidence>
<name>A0ABW4EAK7_9LACO</name>
<feature type="transmembrane region" description="Helical" evidence="1">
    <location>
        <begin position="34"/>
        <end position="57"/>
    </location>
</feature>
<keyword evidence="1" id="KW-0472">Membrane</keyword>
<dbReference type="EMBL" id="JBHTON010000029">
    <property type="protein sequence ID" value="MFD1485475.1"/>
    <property type="molecule type" value="Genomic_DNA"/>
</dbReference>
<protein>
    <submittedName>
        <fullName evidence="2">DUF805 domain-containing protein</fullName>
    </submittedName>
</protein>
<accession>A0ABW4EAK7</accession>
<evidence type="ECO:0000313" key="3">
    <source>
        <dbReference type="Proteomes" id="UP001597252"/>
    </source>
</evidence>